<protein>
    <submittedName>
        <fullName evidence="1">Uncharacterized protein</fullName>
    </submittedName>
</protein>
<proteinExistence type="predicted"/>
<dbReference type="EMBL" id="KC292026">
    <property type="protein sequence ID" value="AGM11553.1"/>
    <property type="molecule type" value="Genomic_DNA"/>
</dbReference>
<dbReference type="PROSITE" id="PS51257">
    <property type="entry name" value="PROKAR_LIPOPROTEIN"/>
    <property type="match status" value="1"/>
</dbReference>
<organism evidence="1 2">
    <name type="scientific">Halogranum tailed virus 1</name>
    <dbReference type="NCBI Taxonomy" id="1273749"/>
    <lineage>
        <taxon>Viruses</taxon>
        <taxon>Duplodnaviria</taxon>
        <taxon>Heunggongvirae</taxon>
        <taxon>Uroviricota</taxon>
        <taxon>Caudoviricetes</taxon>
        <taxon>Thumleimavirales</taxon>
        <taxon>Halomagnusviridae</taxon>
        <taxon>Hagravirus</taxon>
        <taxon>Hagravirus capitaneum</taxon>
        <taxon>Hagravirus HGTV1</taxon>
    </lineage>
</organism>
<reference evidence="1 2" key="1">
    <citation type="submission" date="2012-12" db="EMBL/GenBank/DDBJ databases">
        <authorList>
            <person name="Sencilo A."/>
            <person name="Jacobs-Sera D."/>
            <person name="Russell D.A."/>
            <person name="Ko C."/>
            <person name="Atanasova N."/>
            <person name="Osterlund E."/>
            <person name="Oksanen H.M."/>
            <person name="Bamford D.H."/>
            <person name="Hatfull G.F."/>
            <person name="Roine E."/>
            <person name="Hendrix R.W."/>
        </authorList>
    </citation>
    <scope>NUCLEOTIDE SEQUENCE [LARGE SCALE GENOMIC DNA]</scope>
</reference>
<evidence type="ECO:0000313" key="1">
    <source>
        <dbReference type="EMBL" id="AGM11553.1"/>
    </source>
</evidence>
<accession>R4TMX9</accession>
<dbReference type="Proteomes" id="UP000202786">
    <property type="component" value="Segment"/>
</dbReference>
<sequence length="89" mass="9232">MRKVFAICLVAGMLLLAGCTGGGSTPEPSDSSDVTDSGSIVYDGVQTSNDVVRFVDHEAGVVCYYFAHPDGYAGQGGISCVPLNQTNLE</sequence>
<dbReference type="GeneID" id="16194096"/>
<name>R4TMX9_9CAUD</name>
<dbReference type="KEGG" id="vg:16194096"/>
<dbReference type="RefSeq" id="YP_008059431.1">
    <property type="nucleotide sequence ID" value="NC_021328.1"/>
</dbReference>
<keyword evidence="2" id="KW-1185">Reference proteome</keyword>
<evidence type="ECO:0000313" key="2">
    <source>
        <dbReference type="Proteomes" id="UP000202786"/>
    </source>
</evidence>
<gene>
    <name evidence="1" type="primary">256</name>
    <name evidence="1" type="ORF">HGTV1_256</name>
</gene>
<dbReference type="OrthoDB" id="35721at10239"/>